<dbReference type="SUPFAM" id="SSF81301">
    <property type="entry name" value="Nucleotidyltransferase"/>
    <property type="match status" value="1"/>
</dbReference>
<evidence type="ECO:0000259" key="6">
    <source>
        <dbReference type="Pfam" id="PF03828"/>
    </source>
</evidence>
<evidence type="ECO:0000256" key="5">
    <source>
        <dbReference type="ARBA" id="ARBA00022842"/>
    </source>
</evidence>
<evidence type="ECO:0000256" key="3">
    <source>
        <dbReference type="ARBA" id="ARBA00022679"/>
    </source>
</evidence>
<dbReference type="PANTHER" id="PTHR12271:SF117">
    <property type="entry name" value="PAP-ASSOCIATED DOMAIN-CONTAINING PROTEIN"/>
    <property type="match status" value="1"/>
</dbReference>
<sequence>MDSEDTREMSEFAYISNLMGVQTENLVLPTFQIIRKRRRIFPQEYDELDCKIIDYWKYERMSRNEIDRRVEISKRIARLIQEIYPSAELILMGSTASLCGSLTSDLDLCLAIRHRKFGYESNRRRRLSILTNVAVMFQRAESDEAWIKDINIIHATVPILKCTVRDVLGDIYVDINCNNLAGVYNSYLLHHYARIDSRFPALCMTIKRWAEAANINMPMNGTLNSYTIKLMIVHFLQCGIWPPILPNLRKLCPARFDGVKYCAALNEMHLFDRQPQIPKCRINKRTPSELLMAFFDYYARFDYNDREISISCASVAKRPTFRNSSRRNAKIVIHGPFDSVNTARTVKSEESFELIKEAFKRAAHIYLGPV</sequence>
<evidence type="ECO:0000256" key="4">
    <source>
        <dbReference type="ARBA" id="ARBA00022723"/>
    </source>
</evidence>
<dbReference type="GO" id="GO:0046872">
    <property type="term" value="F:metal ion binding"/>
    <property type="evidence" value="ECO:0007669"/>
    <property type="project" value="UniProtKB-KW"/>
</dbReference>
<keyword evidence="4" id="KW-0479">Metal-binding</keyword>
<comment type="cofactor">
    <cofactor evidence="1">
        <name>Mn(2+)</name>
        <dbReference type="ChEBI" id="CHEBI:29035"/>
    </cofactor>
</comment>
<feature type="domain" description="Poly(A) RNA polymerase mitochondrial-like central palm" evidence="7">
    <location>
        <begin position="50"/>
        <end position="193"/>
    </location>
</feature>
<evidence type="ECO:0000256" key="2">
    <source>
        <dbReference type="ARBA" id="ARBA00001946"/>
    </source>
</evidence>
<keyword evidence="8" id="KW-1185">Reference proteome</keyword>
<feature type="domain" description="PAP-associated" evidence="6">
    <location>
        <begin position="289"/>
        <end position="340"/>
    </location>
</feature>
<dbReference type="Gene3D" id="1.10.1410.10">
    <property type="match status" value="1"/>
</dbReference>
<comment type="cofactor">
    <cofactor evidence="2">
        <name>Mg(2+)</name>
        <dbReference type="ChEBI" id="CHEBI:18420"/>
    </cofactor>
</comment>
<evidence type="ECO:0000259" key="7">
    <source>
        <dbReference type="Pfam" id="PF22600"/>
    </source>
</evidence>
<dbReference type="InterPro" id="IPR002058">
    <property type="entry name" value="PAP_assoc"/>
</dbReference>
<dbReference type="GO" id="GO:1990817">
    <property type="term" value="F:poly(A) RNA polymerase activity"/>
    <property type="evidence" value="ECO:0007669"/>
    <property type="project" value="TreeGrafter"/>
</dbReference>
<dbReference type="PANTHER" id="PTHR12271">
    <property type="entry name" value="POLY A POLYMERASE CID PAP -RELATED"/>
    <property type="match status" value="1"/>
</dbReference>
<evidence type="ECO:0000313" key="10">
    <source>
        <dbReference type="WBParaSite" id="PgR259X_g003_t03"/>
    </source>
</evidence>
<evidence type="ECO:0000256" key="1">
    <source>
        <dbReference type="ARBA" id="ARBA00001936"/>
    </source>
</evidence>
<name>A0A915CJR3_PARUN</name>
<dbReference type="WBParaSite" id="PgR259X_g003_t04">
    <property type="protein sequence ID" value="PgR259X_g003_t04"/>
    <property type="gene ID" value="PgR259X_g003"/>
</dbReference>
<dbReference type="AlphaFoldDB" id="A0A915CJR3"/>
<dbReference type="Pfam" id="PF22600">
    <property type="entry name" value="MTPAP-like_central"/>
    <property type="match status" value="1"/>
</dbReference>
<dbReference type="InterPro" id="IPR043519">
    <property type="entry name" value="NT_sf"/>
</dbReference>
<reference evidence="9 10" key="1">
    <citation type="submission" date="2022-11" db="UniProtKB">
        <authorList>
            <consortium name="WormBaseParasite"/>
        </authorList>
    </citation>
    <scope>IDENTIFICATION</scope>
</reference>
<organism evidence="8 10">
    <name type="scientific">Parascaris univalens</name>
    <name type="common">Nematode worm</name>
    <dbReference type="NCBI Taxonomy" id="6257"/>
    <lineage>
        <taxon>Eukaryota</taxon>
        <taxon>Metazoa</taxon>
        <taxon>Ecdysozoa</taxon>
        <taxon>Nematoda</taxon>
        <taxon>Chromadorea</taxon>
        <taxon>Rhabditida</taxon>
        <taxon>Spirurina</taxon>
        <taxon>Ascaridomorpha</taxon>
        <taxon>Ascaridoidea</taxon>
        <taxon>Ascarididae</taxon>
        <taxon>Parascaris</taxon>
    </lineage>
</organism>
<dbReference type="Gene3D" id="3.30.460.10">
    <property type="entry name" value="Beta Polymerase, domain 2"/>
    <property type="match status" value="1"/>
</dbReference>
<dbReference type="Proteomes" id="UP000887569">
    <property type="component" value="Unplaced"/>
</dbReference>
<evidence type="ECO:0000313" key="8">
    <source>
        <dbReference type="Proteomes" id="UP000887569"/>
    </source>
</evidence>
<accession>A0A915CJR3</accession>
<dbReference type="Pfam" id="PF03828">
    <property type="entry name" value="PAP_assoc"/>
    <property type="match status" value="1"/>
</dbReference>
<proteinExistence type="predicted"/>
<protein>
    <submittedName>
        <fullName evidence="9 10">PAP-associated domain-containing protein</fullName>
    </submittedName>
</protein>
<dbReference type="WBParaSite" id="PgR259X_g003_t01">
    <property type="protein sequence ID" value="PgR259X_g003_t01"/>
    <property type="gene ID" value="PgR259X_g003"/>
</dbReference>
<dbReference type="GO" id="GO:0031123">
    <property type="term" value="P:RNA 3'-end processing"/>
    <property type="evidence" value="ECO:0007669"/>
    <property type="project" value="TreeGrafter"/>
</dbReference>
<keyword evidence="3" id="KW-0808">Transferase</keyword>
<dbReference type="CDD" id="cd05402">
    <property type="entry name" value="NT_PAP_TUTase"/>
    <property type="match status" value="1"/>
</dbReference>
<dbReference type="SUPFAM" id="SSF81631">
    <property type="entry name" value="PAP/OAS1 substrate-binding domain"/>
    <property type="match status" value="1"/>
</dbReference>
<evidence type="ECO:0000313" key="9">
    <source>
        <dbReference type="WBParaSite" id="PgR259X_g003_t01"/>
    </source>
</evidence>
<keyword evidence="5" id="KW-0460">Magnesium</keyword>
<dbReference type="InterPro" id="IPR054708">
    <property type="entry name" value="MTPAP-like_central"/>
</dbReference>
<dbReference type="WBParaSite" id="PgR259X_g003_t03">
    <property type="protein sequence ID" value="PgR259X_g003_t03"/>
    <property type="gene ID" value="PgR259X_g003"/>
</dbReference>